<feature type="domain" description="Alanyl-transfer RNA synthetases family profile" evidence="16">
    <location>
        <begin position="12"/>
        <end position="755"/>
    </location>
</feature>
<dbReference type="SUPFAM" id="SSF55186">
    <property type="entry name" value="ThrRS/AlaRS common domain"/>
    <property type="match status" value="1"/>
</dbReference>
<dbReference type="SMART" id="SM00863">
    <property type="entry name" value="tRNA_SAD"/>
    <property type="match status" value="1"/>
</dbReference>
<dbReference type="InterPro" id="IPR012947">
    <property type="entry name" value="tRNA_SAD"/>
</dbReference>
<dbReference type="InterPro" id="IPR018162">
    <property type="entry name" value="Ala-tRNA-ligase_IIc_anticod-bd"/>
</dbReference>
<dbReference type="SUPFAM" id="SSF50447">
    <property type="entry name" value="Translation proteins"/>
    <property type="match status" value="1"/>
</dbReference>
<dbReference type="KEGG" id="acan:ACA1_076880"/>
<dbReference type="FunFam" id="3.10.310.40:FF:000002">
    <property type="entry name" value="alanine--tRNA ligase, cytoplasmic"/>
    <property type="match status" value="1"/>
</dbReference>
<dbReference type="GO" id="GO:0002161">
    <property type="term" value="F:aminoacyl-tRNA deacylase activity"/>
    <property type="evidence" value="ECO:0007669"/>
    <property type="project" value="TreeGrafter"/>
</dbReference>
<feature type="binding site" evidence="15">
    <location>
        <position position="593"/>
    </location>
    <ligand>
        <name>Zn(2+)</name>
        <dbReference type="ChEBI" id="CHEBI:29105"/>
    </ligand>
</feature>
<dbReference type="GO" id="GO:0000049">
    <property type="term" value="F:tRNA binding"/>
    <property type="evidence" value="ECO:0007669"/>
    <property type="project" value="UniProtKB-KW"/>
</dbReference>
<keyword evidence="18" id="KW-1185">Reference proteome</keyword>
<keyword evidence="13 15" id="KW-0030">Aminoacyl-tRNA synthetase</keyword>
<accession>L8GL86</accession>
<proteinExistence type="inferred from homology"/>
<dbReference type="GO" id="GO:0005524">
    <property type="term" value="F:ATP binding"/>
    <property type="evidence" value="ECO:0007669"/>
    <property type="project" value="UniProtKB-UniRule"/>
</dbReference>
<evidence type="ECO:0000256" key="4">
    <source>
        <dbReference type="ARBA" id="ARBA00022490"/>
    </source>
</evidence>
<feature type="binding site" evidence="15">
    <location>
        <position position="597"/>
    </location>
    <ligand>
        <name>Zn(2+)</name>
        <dbReference type="ChEBI" id="CHEBI:29105"/>
    </ligand>
</feature>
<dbReference type="SUPFAM" id="SSF55681">
    <property type="entry name" value="Class II aaRS and biotin synthetases"/>
    <property type="match status" value="1"/>
</dbReference>
<dbReference type="FunFam" id="3.30.930.10:FF:000011">
    <property type="entry name" value="Alanine--tRNA ligase, cytoplasmic"/>
    <property type="match status" value="1"/>
</dbReference>
<dbReference type="EMBL" id="KB008074">
    <property type="protein sequence ID" value="ELR13835.1"/>
    <property type="molecule type" value="Genomic_DNA"/>
</dbReference>
<sequence length="954" mass="103385">MESPISDASIEWPVSRVRQTFVDYFVEKQQHLHVRSSSVVPHDDPTLLFANAGMNQFKPIFLGQVDPKSEQATWKRAANSQKCIRAGGKHNDLEDVGKDTYHHTFFEMLGNWSFGDYFKEEAISWAWDLLTNVYGLPAERLYATYFRGDEEDGLAADEEARAIWLKFLPAERVLPYGRKENFWEMGATGPCGPCSEIHFDRLGGRDAASLVNADDPTVIEIWNLVFIQFNREDDGKLKALPARHVDTGMGLERITSILQKKLSNYDTDVFTPIFARIQEITGAQPYGGRVGADDVDTRDMAYRVVADHIRTLSFAINDGAVPGAVGRNYVVRRILRRAVRYGKQILGAEDGFFHKLVPVVLESLGDAFPELRRDPAHLTQTIMEEEVAFTKTLAKGLKKFAKATEKMQRGDTISGEVAFRLYGTYGFPLDLTTLMAEEKGLKVDKAGFKAAKTAQPTGAVTAMQKAALALGTHAVAHLQGVPVVPTDDAAKYIDSDVDATVRAIWTGKEFADSVTDAAAGVVLDRTNFYAESGGQVADNGVLKTSTGQQTVEDVQTYGGFVVHMGAVQGTLRVGDAVRLSVDASRRHSLKSNHTTTHLVNHALREVLGAHVEQRGSIVQPERLRFDFSHNKPVSGDQLAAVDKAVLGQIAQDLPVDAKEVPLKDALSINGIRAVFGETYPDPVRVVVAGPTVDELLAAPSNPEWKKYAIELCGGTHLARTSEAVSFAVISEEALARGIRRVVAFTGDAARQAVARADELQRKIEAAAALKGADLEEEIKRLDKAINDAEQPIPAARQVQSRALLDKLRGSAFAASKNSKAEQLEAAQQYAEQVLAALGEATTDKAHIGHLDVGSNVIALTNAIKAIRAKHPHLAVLLLSAEEVKGKGKVTVVTQVSDDLVAAGLKANEWAGAVAGLLGGKGGGKPQTAQGSGSDLTKIADALSLARSFVNEKLQ</sequence>
<keyword evidence="9 15" id="KW-0862">Zinc</keyword>
<comment type="cofactor">
    <cofactor evidence="15">
        <name>Zn(2+)</name>
        <dbReference type="ChEBI" id="CHEBI:29105"/>
    </cofactor>
    <text evidence="15">Binds 1 zinc ion per subunit.</text>
</comment>
<keyword evidence="11 15" id="KW-0694">RNA-binding</keyword>
<evidence type="ECO:0000256" key="7">
    <source>
        <dbReference type="ARBA" id="ARBA00022723"/>
    </source>
</evidence>
<dbReference type="VEuPathDB" id="AmoebaDB:ACA1_076880"/>
<comment type="function">
    <text evidence="15">Catalyzes the attachment of alanine to tRNA(Ala) in a two-step reaction: alanine is first activated by ATP to form Ala-AMP and then transferred to the acceptor end of tRNA(Ala). Also edits incorrectly charged tRNA(Ala) via its editing domain.</text>
</comment>
<dbReference type="InterPro" id="IPR009000">
    <property type="entry name" value="Transl_B-barrel_sf"/>
</dbReference>
<dbReference type="CDD" id="cd00673">
    <property type="entry name" value="AlaRS_core"/>
    <property type="match status" value="1"/>
</dbReference>
<protein>
    <recommendedName>
        <fullName evidence="3">Alanine--tRNA ligase</fullName>
        <ecNumber evidence="2">6.1.1.7</ecNumber>
    </recommendedName>
</protein>
<dbReference type="Gene3D" id="2.40.30.130">
    <property type="match status" value="1"/>
</dbReference>
<dbReference type="GeneID" id="14914336"/>
<keyword evidence="8 15" id="KW-0547">Nucleotide-binding</keyword>
<dbReference type="Pfam" id="PF07973">
    <property type="entry name" value="tRNA_SAD"/>
    <property type="match status" value="1"/>
</dbReference>
<dbReference type="InterPro" id="IPR045864">
    <property type="entry name" value="aa-tRNA-synth_II/BPL/LPL"/>
</dbReference>
<evidence type="ECO:0000256" key="6">
    <source>
        <dbReference type="ARBA" id="ARBA00022598"/>
    </source>
</evidence>
<dbReference type="Gene3D" id="3.30.930.10">
    <property type="entry name" value="Bira Bifunctional Protein, Domain 2"/>
    <property type="match status" value="1"/>
</dbReference>
<keyword evidence="7 15" id="KW-0479">Metal-binding</keyword>
<evidence type="ECO:0000256" key="9">
    <source>
        <dbReference type="ARBA" id="ARBA00022833"/>
    </source>
</evidence>
<keyword evidence="10 15" id="KW-0067">ATP-binding</keyword>
<evidence type="ECO:0000256" key="11">
    <source>
        <dbReference type="ARBA" id="ARBA00022884"/>
    </source>
</evidence>
<dbReference type="PROSITE" id="PS50860">
    <property type="entry name" value="AA_TRNA_LIGASE_II_ALA"/>
    <property type="match status" value="1"/>
</dbReference>
<dbReference type="InterPro" id="IPR018164">
    <property type="entry name" value="Ala-tRNA-synth_IIc_N"/>
</dbReference>
<organism evidence="17 18">
    <name type="scientific">Acanthamoeba castellanii (strain ATCC 30010 / Neff)</name>
    <dbReference type="NCBI Taxonomy" id="1257118"/>
    <lineage>
        <taxon>Eukaryota</taxon>
        <taxon>Amoebozoa</taxon>
        <taxon>Discosea</taxon>
        <taxon>Longamoebia</taxon>
        <taxon>Centramoebida</taxon>
        <taxon>Acanthamoebidae</taxon>
        <taxon>Acanthamoeba</taxon>
    </lineage>
</organism>
<dbReference type="FunFam" id="3.30.980.10:FF:000004">
    <property type="entry name" value="Alanine--tRNA ligase, cytoplasmic"/>
    <property type="match status" value="1"/>
</dbReference>
<dbReference type="GO" id="GO:0008270">
    <property type="term" value="F:zinc ion binding"/>
    <property type="evidence" value="ECO:0007669"/>
    <property type="project" value="UniProtKB-UniRule"/>
</dbReference>
<evidence type="ECO:0000256" key="13">
    <source>
        <dbReference type="ARBA" id="ARBA00023146"/>
    </source>
</evidence>
<evidence type="ECO:0000256" key="2">
    <source>
        <dbReference type="ARBA" id="ARBA00013168"/>
    </source>
</evidence>
<dbReference type="GO" id="GO:0004813">
    <property type="term" value="F:alanine-tRNA ligase activity"/>
    <property type="evidence" value="ECO:0007669"/>
    <property type="project" value="UniProtKB-UniRule"/>
</dbReference>
<dbReference type="OrthoDB" id="2423964at2759"/>
<dbReference type="PANTHER" id="PTHR11777">
    <property type="entry name" value="ALANYL-TRNA SYNTHETASE"/>
    <property type="match status" value="1"/>
</dbReference>
<comment type="subunit">
    <text evidence="15">Monomer.</text>
</comment>
<keyword evidence="12 15" id="KW-0648">Protein biosynthesis</keyword>
<dbReference type="GO" id="GO:0005739">
    <property type="term" value="C:mitochondrion"/>
    <property type="evidence" value="ECO:0007669"/>
    <property type="project" value="TreeGrafter"/>
</dbReference>
<keyword evidence="4" id="KW-0963">Cytoplasm</keyword>
<dbReference type="Gene3D" id="3.10.310.40">
    <property type="match status" value="1"/>
</dbReference>
<dbReference type="RefSeq" id="XP_004335848.1">
    <property type="nucleotide sequence ID" value="XM_004335800.1"/>
</dbReference>
<comment type="similarity">
    <text evidence="1">Belongs to the class-II aminoacyl-tRNA synthetase family. Alax-L subfamily.</text>
</comment>
<gene>
    <name evidence="17" type="ORF">ACA1_076880</name>
</gene>
<evidence type="ECO:0000259" key="16">
    <source>
        <dbReference type="PROSITE" id="PS50860"/>
    </source>
</evidence>
<dbReference type="PRINTS" id="PR00980">
    <property type="entry name" value="TRNASYNTHALA"/>
</dbReference>
<name>L8GL86_ACACF</name>
<evidence type="ECO:0000256" key="14">
    <source>
        <dbReference type="ARBA" id="ARBA00048300"/>
    </source>
</evidence>
<dbReference type="Proteomes" id="UP000011083">
    <property type="component" value="Unassembled WGS sequence"/>
</dbReference>
<evidence type="ECO:0000256" key="10">
    <source>
        <dbReference type="ARBA" id="ARBA00022840"/>
    </source>
</evidence>
<feature type="binding site" evidence="15">
    <location>
        <position position="716"/>
    </location>
    <ligand>
        <name>Zn(2+)</name>
        <dbReference type="ChEBI" id="CHEBI:29105"/>
    </ligand>
</feature>
<dbReference type="InterPro" id="IPR018163">
    <property type="entry name" value="Thr/Ala-tRNA-synth_IIc_edit"/>
</dbReference>
<comment type="catalytic activity">
    <reaction evidence="14 15">
        <text>tRNA(Ala) + L-alanine + ATP = L-alanyl-tRNA(Ala) + AMP + diphosphate</text>
        <dbReference type="Rhea" id="RHEA:12540"/>
        <dbReference type="Rhea" id="RHEA-COMP:9657"/>
        <dbReference type="Rhea" id="RHEA-COMP:9923"/>
        <dbReference type="ChEBI" id="CHEBI:30616"/>
        <dbReference type="ChEBI" id="CHEBI:33019"/>
        <dbReference type="ChEBI" id="CHEBI:57972"/>
        <dbReference type="ChEBI" id="CHEBI:78442"/>
        <dbReference type="ChEBI" id="CHEBI:78497"/>
        <dbReference type="ChEBI" id="CHEBI:456215"/>
        <dbReference type="EC" id="6.1.1.7"/>
    </reaction>
</comment>
<dbReference type="NCBIfam" id="TIGR00344">
    <property type="entry name" value="alaS"/>
    <property type="match status" value="1"/>
</dbReference>
<evidence type="ECO:0000313" key="17">
    <source>
        <dbReference type="EMBL" id="ELR13835.1"/>
    </source>
</evidence>
<dbReference type="InterPro" id="IPR050058">
    <property type="entry name" value="Ala-tRNA_ligase"/>
</dbReference>
<dbReference type="InterPro" id="IPR002318">
    <property type="entry name" value="Ala-tRNA-lgiase_IIc"/>
</dbReference>
<dbReference type="HAMAP" id="MF_00036_B">
    <property type="entry name" value="Ala_tRNA_synth_B"/>
    <property type="match status" value="1"/>
</dbReference>
<dbReference type="InterPro" id="IPR018165">
    <property type="entry name" value="Ala-tRNA-synth_IIc_core"/>
</dbReference>
<dbReference type="SUPFAM" id="SSF101353">
    <property type="entry name" value="Putative anticodon-binding domain of alanyl-tRNA synthetase (AlaRS)"/>
    <property type="match status" value="1"/>
</dbReference>
<reference evidence="17 18" key="1">
    <citation type="journal article" date="2013" name="Genome Biol.">
        <title>Genome of Acanthamoeba castellanii highlights extensive lateral gene transfer and early evolution of tyrosine kinase signaling.</title>
        <authorList>
            <person name="Clarke M."/>
            <person name="Lohan A.J."/>
            <person name="Liu B."/>
            <person name="Lagkouvardos I."/>
            <person name="Roy S."/>
            <person name="Zafar N."/>
            <person name="Bertelli C."/>
            <person name="Schilde C."/>
            <person name="Kianianmomeni A."/>
            <person name="Burglin T.R."/>
            <person name="Frech C."/>
            <person name="Turcotte B."/>
            <person name="Kopec K.O."/>
            <person name="Synnott J.M."/>
            <person name="Choo C."/>
            <person name="Paponov I."/>
            <person name="Finkler A."/>
            <person name="Soon Heng Tan C."/>
            <person name="Hutchins A.P."/>
            <person name="Weinmeier T."/>
            <person name="Rattei T."/>
            <person name="Chu J.S."/>
            <person name="Gimenez G."/>
            <person name="Irimia M."/>
            <person name="Rigden D.J."/>
            <person name="Fitzpatrick D.A."/>
            <person name="Lorenzo-Morales J."/>
            <person name="Bateman A."/>
            <person name="Chiu C.H."/>
            <person name="Tang P."/>
            <person name="Hegemann P."/>
            <person name="Fromm H."/>
            <person name="Raoult D."/>
            <person name="Greub G."/>
            <person name="Miranda-Saavedra D."/>
            <person name="Chen N."/>
            <person name="Nash P."/>
            <person name="Ginger M.L."/>
            <person name="Horn M."/>
            <person name="Schaap P."/>
            <person name="Caler L."/>
            <person name="Loftus B."/>
        </authorList>
    </citation>
    <scope>NUCLEOTIDE SEQUENCE [LARGE SCALE GENOMIC DNA]</scope>
    <source>
        <strain evidence="17 18">Neff</strain>
    </source>
</reference>
<dbReference type="AlphaFoldDB" id="L8GL86"/>
<dbReference type="EC" id="6.1.1.7" evidence="2"/>
<dbReference type="InterPro" id="IPR023033">
    <property type="entry name" value="Ala_tRNA_ligase_euk/bac"/>
</dbReference>
<feature type="binding site" evidence="15">
    <location>
        <position position="712"/>
    </location>
    <ligand>
        <name>Zn(2+)</name>
        <dbReference type="ChEBI" id="CHEBI:29105"/>
    </ligand>
</feature>
<evidence type="ECO:0000256" key="3">
    <source>
        <dbReference type="ARBA" id="ARBA00017959"/>
    </source>
</evidence>
<evidence type="ECO:0000256" key="5">
    <source>
        <dbReference type="ARBA" id="ARBA00022555"/>
    </source>
</evidence>
<keyword evidence="6 15" id="KW-0436">Ligase</keyword>
<dbReference type="STRING" id="1257118.L8GL86"/>
<evidence type="ECO:0000256" key="15">
    <source>
        <dbReference type="HAMAP-Rule" id="MF_03133"/>
    </source>
</evidence>
<evidence type="ECO:0000313" key="18">
    <source>
        <dbReference type="Proteomes" id="UP000011083"/>
    </source>
</evidence>
<dbReference type="Pfam" id="PF01411">
    <property type="entry name" value="tRNA-synt_2c"/>
    <property type="match status" value="1"/>
</dbReference>
<comment type="domain">
    <text evidence="15">Consists of three domains; the N-terminal catalytic domain, the editing domain and the C-terminal C-Ala domain. The editing domain removes incorrectly charged amino acids, while the C-Ala domain, along with tRNA(Ala), serves as a bridge to cooperatively bring together the editing and aminoacylation centers thus stimulating deacylation of misacylated tRNAs.</text>
</comment>
<keyword evidence="5 15" id="KW-0820">tRNA-binding</keyword>
<dbReference type="Pfam" id="PF02272">
    <property type="entry name" value="DHHA1"/>
    <property type="match status" value="1"/>
</dbReference>
<evidence type="ECO:0000256" key="1">
    <source>
        <dbReference type="ARBA" id="ARBA00008429"/>
    </source>
</evidence>
<evidence type="ECO:0000256" key="12">
    <source>
        <dbReference type="ARBA" id="ARBA00022917"/>
    </source>
</evidence>
<dbReference type="OMA" id="NKKDNFW"/>
<dbReference type="InterPro" id="IPR003156">
    <property type="entry name" value="DHHA1_dom"/>
</dbReference>
<dbReference type="PANTHER" id="PTHR11777:SF9">
    <property type="entry name" value="ALANINE--TRNA LIGASE, CYTOPLASMIC"/>
    <property type="match status" value="1"/>
</dbReference>
<dbReference type="GO" id="GO:0006419">
    <property type="term" value="P:alanyl-tRNA aminoacylation"/>
    <property type="evidence" value="ECO:0007669"/>
    <property type="project" value="InterPro"/>
</dbReference>
<dbReference type="Gene3D" id="3.30.980.10">
    <property type="entry name" value="Threonyl-trna Synthetase, Chain A, domain 2"/>
    <property type="match status" value="1"/>
</dbReference>
<evidence type="ECO:0000256" key="8">
    <source>
        <dbReference type="ARBA" id="ARBA00022741"/>
    </source>
</evidence>